<dbReference type="CDD" id="cd01335">
    <property type="entry name" value="Radical_SAM"/>
    <property type="match status" value="1"/>
</dbReference>
<sequence>MIIFGPVPSRRLITSLGINNILPPKQCSYSCVYCQVGETSNKSMFRTELYKPQHIYEKVKSHLKKIDLTHRPKYLTIVANGEPTLDINLGTLIRQLQQLGLPVAVITNASLLDKEHTRNDLYNADWVSVKIDSVNEASWKKINRPYIWLNLDAILEGIKIFSNDYKGILNTETMLVEGYNDSISDIQNTAKFISGLKPNKAYISIPTRPPVEKGVKPVSEARIAEAWQIFKNHNINVETLTGFEGTDTGYTGDAQADILTISSVHPLREDTIDELLEKDSADHSVLEQLIQNGKIKKSSFNGFNYYTRTYNT</sequence>
<dbReference type="Pfam" id="PF04055">
    <property type="entry name" value="Radical_SAM"/>
    <property type="match status" value="1"/>
</dbReference>
<proteinExistence type="predicted"/>
<accession>A0AAE3SKN3</accession>
<evidence type="ECO:0000256" key="1">
    <source>
        <dbReference type="ARBA" id="ARBA00001966"/>
    </source>
</evidence>
<reference evidence="8" key="1">
    <citation type="submission" date="2022-10" db="EMBL/GenBank/DDBJ databases">
        <authorList>
            <person name="Yu W.X."/>
        </authorList>
    </citation>
    <scope>NUCLEOTIDE SEQUENCE</scope>
    <source>
        <strain evidence="8">D04</strain>
    </source>
</reference>
<dbReference type="GO" id="GO:0051539">
    <property type="term" value="F:4 iron, 4 sulfur cluster binding"/>
    <property type="evidence" value="ECO:0007669"/>
    <property type="project" value="UniProtKB-KW"/>
</dbReference>
<dbReference type="PANTHER" id="PTHR43787:SF11">
    <property type="entry name" value="UPF0026 PROTEIN SLR1464"/>
    <property type="match status" value="1"/>
</dbReference>
<dbReference type="GO" id="GO:0046872">
    <property type="term" value="F:metal ion binding"/>
    <property type="evidence" value="ECO:0007669"/>
    <property type="project" value="UniProtKB-KW"/>
</dbReference>
<keyword evidence="6" id="KW-0411">Iron-sulfur</keyword>
<evidence type="ECO:0000256" key="4">
    <source>
        <dbReference type="ARBA" id="ARBA00022723"/>
    </source>
</evidence>
<evidence type="ECO:0000313" key="9">
    <source>
        <dbReference type="Proteomes" id="UP001207408"/>
    </source>
</evidence>
<dbReference type="InterPro" id="IPR007197">
    <property type="entry name" value="rSAM"/>
</dbReference>
<protein>
    <submittedName>
        <fullName evidence="8">Radical SAM protein</fullName>
    </submittedName>
</protein>
<dbReference type="AlphaFoldDB" id="A0AAE3SKN3"/>
<dbReference type="PROSITE" id="PS51918">
    <property type="entry name" value="RADICAL_SAM"/>
    <property type="match status" value="1"/>
</dbReference>
<dbReference type="InterPro" id="IPR013785">
    <property type="entry name" value="Aldolase_TIM"/>
</dbReference>
<keyword evidence="4" id="KW-0479">Metal-binding</keyword>
<evidence type="ECO:0000256" key="3">
    <source>
        <dbReference type="ARBA" id="ARBA00022691"/>
    </source>
</evidence>
<keyword evidence="9" id="KW-1185">Reference proteome</keyword>
<comment type="caution">
    <text evidence="8">The sequence shown here is derived from an EMBL/GenBank/DDBJ whole genome shotgun (WGS) entry which is preliminary data.</text>
</comment>
<evidence type="ECO:0000256" key="2">
    <source>
        <dbReference type="ARBA" id="ARBA00022485"/>
    </source>
</evidence>
<evidence type="ECO:0000256" key="5">
    <source>
        <dbReference type="ARBA" id="ARBA00023004"/>
    </source>
</evidence>
<dbReference type="SUPFAM" id="SSF102114">
    <property type="entry name" value="Radical SAM enzymes"/>
    <property type="match status" value="1"/>
</dbReference>
<dbReference type="Gene3D" id="3.20.20.70">
    <property type="entry name" value="Aldolase class I"/>
    <property type="match status" value="1"/>
</dbReference>
<dbReference type="RefSeq" id="WP_301200362.1">
    <property type="nucleotide sequence ID" value="NZ_JAPDPI010000028.1"/>
</dbReference>
<keyword evidence="3" id="KW-0949">S-adenosyl-L-methionine</keyword>
<dbReference type="GO" id="GO:0003824">
    <property type="term" value="F:catalytic activity"/>
    <property type="evidence" value="ECO:0007669"/>
    <property type="project" value="InterPro"/>
</dbReference>
<dbReference type="InterPro" id="IPR040084">
    <property type="entry name" value="GTPase_Obg"/>
</dbReference>
<dbReference type="SFLD" id="SFLDS00029">
    <property type="entry name" value="Radical_SAM"/>
    <property type="match status" value="1"/>
</dbReference>
<gene>
    <name evidence="8" type="ORF">OM074_13740</name>
</gene>
<dbReference type="PANTHER" id="PTHR43787">
    <property type="entry name" value="FEMO COFACTOR BIOSYNTHESIS PROTEIN NIFB-RELATED"/>
    <property type="match status" value="1"/>
</dbReference>
<dbReference type="InterPro" id="IPR058240">
    <property type="entry name" value="rSAM_sf"/>
</dbReference>
<dbReference type="Proteomes" id="UP001207408">
    <property type="component" value="Unassembled WGS sequence"/>
</dbReference>
<keyword evidence="2" id="KW-0004">4Fe-4S</keyword>
<comment type="cofactor">
    <cofactor evidence="1">
        <name>[4Fe-4S] cluster</name>
        <dbReference type="ChEBI" id="CHEBI:49883"/>
    </cofactor>
</comment>
<feature type="domain" description="Radical SAM core" evidence="7">
    <location>
        <begin position="8"/>
        <end position="236"/>
    </location>
</feature>
<name>A0AAE3SKN3_9BACT</name>
<evidence type="ECO:0000256" key="6">
    <source>
        <dbReference type="ARBA" id="ARBA00023014"/>
    </source>
</evidence>
<evidence type="ECO:0000313" key="8">
    <source>
        <dbReference type="EMBL" id="MCW3806693.1"/>
    </source>
</evidence>
<dbReference type="SFLD" id="SFLDG01083">
    <property type="entry name" value="Uncharacterised_Radical_SAM_Su"/>
    <property type="match status" value="1"/>
</dbReference>
<organism evidence="8 9">
    <name type="scientific">Plebeiibacterium marinum</name>
    <dbReference type="NCBI Taxonomy" id="2992111"/>
    <lineage>
        <taxon>Bacteria</taxon>
        <taxon>Pseudomonadati</taxon>
        <taxon>Bacteroidota</taxon>
        <taxon>Bacteroidia</taxon>
        <taxon>Marinilabiliales</taxon>
        <taxon>Marinilabiliaceae</taxon>
        <taxon>Plebeiibacterium</taxon>
    </lineage>
</organism>
<evidence type="ECO:0000259" key="7">
    <source>
        <dbReference type="PROSITE" id="PS51918"/>
    </source>
</evidence>
<keyword evidence="5" id="KW-0408">Iron</keyword>
<dbReference type="EMBL" id="JAPDPI010000028">
    <property type="protein sequence ID" value="MCW3806693.1"/>
    <property type="molecule type" value="Genomic_DNA"/>
</dbReference>